<dbReference type="CDD" id="cd00096">
    <property type="entry name" value="Ig"/>
    <property type="match status" value="2"/>
</dbReference>
<feature type="domain" description="Ig-like" evidence="1">
    <location>
        <begin position="299"/>
        <end position="375"/>
    </location>
</feature>
<dbReference type="Pfam" id="PF07679">
    <property type="entry name" value="I-set"/>
    <property type="match status" value="4"/>
</dbReference>
<dbReference type="InterPro" id="IPR013783">
    <property type="entry name" value="Ig-like_fold"/>
</dbReference>
<evidence type="ECO:0000259" key="1">
    <source>
        <dbReference type="PROSITE" id="PS50835"/>
    </source>
</evidence>
<dbReference type="InterPro" id="IPR013098">
    <property type="entry name" value="Ig_I-set"/>
</dbReference>
<dbReference type="PROSITE" id="PS50835">
    <property type="entry name" value="IG_LIKE"/>
    <property type="match status" value="4"/>
</dbReference>
<dbReference type="Proteomes" id="UP000694552">
    <property type="component" value="Unplaced"/>
</dbReference>
<dbReference type="InterPro" id="IPR003598">
    <property type="entry name" value="Ig_sub2"/>
</dbReference>
<reference evidence="2" key="2">
    <citation type="submission" date="2025-09" db="UniProtKB">
        <authorList>
            <consortium name="Ensembl"/>
        </authorList>
    </citation>
    <scope>IDENTIFICATION</scope>
</reference>
<feature type="domain" description="Ig-like" evidence="1">
    <location>
        <begin position="57"/>
        <end position="145"/>
    </location>
</feature>
<dbReference type="FunFam" id="2.60.40.10:FF:000022">
    <property type="entry name" value="Cardiac titin"/>
    <property type="match status" value="4"/>
</dbReference>
<keyword evidence="3" id="KW-1185">Reference proteome</keyword>
<name>A0A8C8ADS2_9STRI</name>
<reference evidence="2" key="1">
    <citation type="submission" date="2025-08" db="UniProtKB">
        <authorList>
            <consortium name="Ensembl"/>
        </authorList>
    </citation>
    <scope>IDENTIFICATION</scope>
</reference>
<dbReference type="SMART" id="SM00409">
    <property type="entry name" value="IG"/>
    <property type="match status" value="4"/>
</dbReference>
<dbReference type="AlphaFoldDB" id="A0A8C8ADS2"/>
<evidence type="ECO:0000313" key="2">
    <source>
        <dbReference type="Ensembl" id="ENSOSUP00000003943.1"/>
    </source>
</evidence>
<dbReference type="SMART" id="SM00408">
    <property type="entry name" value="IGc2"/>
    <property type="match status" value="4"/>
</dbReference>
<sequence>MDYCLFITTTEKSCILEILDSTKEDAGEYTCHVENEAGRDSGTIMSLSNCFSFLEPPYFVTHLEPLEVSVGDYTTLQCRIAGTPEITVSWYKGDTKLRSTPEYKVFFKDNVATLIFNKVVSNDSGEYICKAENSVGTASTKALLKVQGDDFVLAHYKFFFSCKTMKRLLPGEYLSFAYFLLERKRPPSFARKLKDIEHPLGLPLKFMCRLNGSEPITVTWHKDGVLLSDDHNVHTSFVDNVAVLQLGRTEMNHTGQYSCTATNAVGTATSSARLTVAGVLAYKTSTQITGSLFPFHACDGICVADFECHVTGAQPIHITWSKDGREIRTGGNFNITFVANTVHLRVLRVGKGDSGQYTCQATNVAGSDECSAFLTVQGQWKDTTAPSIKFSLPLLFLPSGFSWFLFHGGWGCLPQPCIHLRYASPLTPLRDPTDALPLLTMLSPSLEPPYFVTHLDRVEVKVGEPLVLKCQIAGAPEIKVSWYKDDTKLRSTQAYKMHLKNNVATLAFSTVEDSDIGEYICKAENSVGFATSTALLVVKGDVPKASLFSGCF</sequence>
<dbReference type="InterPro" id="IPR007110">
    <property type="entry name" value="Ig-like_dom"/>
</dbReference>
<dbReference type="Ensembl" id="ENSOSUT00000004063.1">
    <property type="protein sequence ID" value="ENSOSUP00000003943.1"/>
    <property type="gene ID" value="ENSOSUG00000002824.1"/>
</dbReference>
<accession>A0A8C8ADS2</accession>
<feature type="domain" description="Ig-like" evidence="1">
    <location>
        <begin position="187"/>
        <end position="275"/>
    </location>
</feature>
<dbReference type="InterPro" id="IPR003599">
    <property type="entry name" value="Ig_sub"/>
</dbReference>
<dbReference type="InterPro" id="IPR036179">
    <property type="entry name" value="Ig-like_dom_sf"/>
</dbReference>
<dbReference type="PANTHER" id="PTHR47633">
    <property type="entry name" value="IMMUNOGLOBULIN"/>
    <property type="match status" value="1"/>
</dbReference>
<feature type="domain" description="Ig-like" evidence="1">
    <location>
        <begin position="449"/>
        <end position="537"/>
    </location>
</feature>
<organism evidence="2 3">
    <name type="scientific">Otus sunia</name>
    <name type="common">Oriental scops-owl</name>
    <dbReference type="NCBI Taxonomy" id="257818"/>
    <lineage>
        <taxon>Eukaryota</taxon>
        <taxon>Metazoa</taxon>
        <taxon>Chordata</taxon>
        <taxon>Craniata</taxon>
        <taxon>Vertebrata</taxon>
        <taxon>Euteleostomi</taxon>
        <taxon>Archelosauria</taxon>
        <taxon>Archosauria</taxon>
        <taxon>Dinosauria</taxon>
        <taxon>Saurischia</taxon>
        <taxon>Theropoda</taxon>
        <taxon>Coelurosauria</taxon>
        <taxon>Aves</taxon>
        <taxon>Neognathae</taxon>
        <taxon>Neoaves</taxon>
        <taxon>Telluraves</taxon>
        <taxon>Strigiformes</taxon>
        <taxon>Strigidae</taxon>
        <taxon>Otus</taxon>
    </lineage>
</organism>
<evidence type="ECO:0000313" key="3">
    <source>
        <dbReference type="Proteomes" id="UP000694552"/>
    </source>
</evidence>
<dbReference type="SUPFAM" id="SSF48726">
    <property type="entry name" value="Immunoglobulin"/>
    <property type="match status" value="5"/>
</dbReference>
<dbReference type="Gene3D" id="2.60.40.10">
    <property type="entry name" value="Immunoglobulins"/>
    <property type="match status" value="5"/>
</dbReference>
<proteinExistence type="predicted"/>
<protein>
    <recommendedName>
        <fullName evidence="1">Ig-like domain-containing protein</fullName>
    </recommendedName>
</protein>